<evidence type="ECO:0000313" key="1">
    <source>
        <dbReference type="EMBL" id="OLP87849.1"/>
    </source>
</evidence>
<proteinExistence type="predicted"/>
<organism evidence="1 2">
    <name type="scientific">Symbiodinium microadriaticum</name>
    <name type="common">Dinoflagellate</name>
    <name type="synonym">Zooxanthella microadriatica</name>
    <dbReference type="NCBI Taxonomy" id="2951"/>
    <lineage>
        <taxon>Eukaryota</taxon>
        <taxon>Sar</taxon>
        <taxon>Alveolata</taxon>
        <taxon>Dinophyceae</taxon>
        <taxon>Suessiales</taxon>
        <taxon>Symbiodiniaceae</taxon>
        <taxon>Symbiodinium</taxon>
    </lineage>
</organism>
<dbReference type="AlphaFoldDB" id="A0A1Q9CY64"/>
<protein>
    <submittedName>
        <fullName evidence="1">Uncharacterized protein</fullName>
    </submittedName>
</protein>
<name>A0A1Q9CY64_SYMMI</name>
<dbReference type="Proteomes" id="UP000186817">
    <property type="component" value="Unassembled WGS sequence"/>
</dbReference>
<dbReference type="OrthoDB" id="10452140at2759"/>
<gene>
    <name evidence="1" type="ORF">AK812_SmicGene30890</name>
</gene>
<sequence length="237" mass="25804">MVGDTEEEAEVLAISRFAWGPGGCLGIGDEKPVPGDADAWFISECTCWISFLLLASAGELSGHGSCRLKELLNGFGKVRFLQFLKPDASSEPPKKKAKTEEAKAEVDEAALLLGDFEKCQSKLEALRAQQPEVGRASVEVAGGFYSIGPILLVVVEDPSATAKRQWAHQQHPPARTKHAKKSIDFGKAILEAAGEGREYIEKPPEEPLPSFFQEMLMSFVPTKKQFLVLCCPSKTGR</sequence>
<dbReference type="EMBL" id="LSRX01000839">
    <property type="protein sequence ID" value="OLP87849.1"/>
    <property type="molecule type" value="Genomic_DNA"/>
</dbReference>
<comment type="caution">
    <text evidence="1">The sequence shown here is derived from an EMBL/GenBank/DDBJ whole genome shotgun (WGS) entry which is preliminary data.</text>
</comment>
<evidence type="ECO:0000313" key="2">
    <source>
        <dbReference type="Proteomes" id="UP000186817"/>
    </source>
</evidence>
<accession>A0A1Q9CY64</accession>
<keyword evidence="2" id="KW-1185">Reference proteome</keyword>
<reference evidence="1 2" key="1">
    <citation type="submission" date="2016-02" db="EMBL/GenBank/DDBJ databases">
        <title>Genome analysis of coral dinoflagellate symbionts highlights evolutionary adaptations to a symbiotic lifestyle.</title>
        <authorList>
            <person name="Aranda M."/>
            <person name="Li Y."/>
            <person name="Liew Y.J."/>
            <person name="Baumgarten S."/>
            <person name="Simakov O."/>
            <person name="Wilson M."/>
            <person name="Piel J."/>
            <person name="Ashoor H."/>
            <person name="Bougouffa S."/>
            <person name="Bajic V.B."/>
            <person name="Ryu T."/>
            <person name="Ravasi T."/>
            <person name="Bayer T."/>
            <person name="Micklem G."/>
            <person name="Kim H."/>
            <person name="Bhak J."/>
            <person name="Lajeunesse T.C."/>
            <person name="Voolstra C.R."/>
        </authorList>
    </citation>
    <scope>NUCLEOTIDE SEQUENCE [LARGE SCALE GENOMIC DNA]</scope>
    <source>
        <strain evidence="1 2">CCMP2467</strain>
    </source>
</reference>